<dbReference type="AlphaFoldDB" id="A0A9Q3HV45"/>
<reference evidence="8" key="1">
    <citation type="submission" date="2021-03" db="EMBL/GenBank/DDBJ databases">
        <title>Draft genome sequence of rust myrtle Austropuccinia psidii MF-1, a brazilian biotype.</title>
        <authorList>
            <person name="Quecine M.C."/>
            <person name="Pachon D.M.R."/>
            <person name="Bonatelli M.L."/>
            <person name="Correr F.H."/>
            <person name="Franceschini L.M."/>
            <person name="Leite T.F."/>
            <person name="Margarido G.R.A."/>
            <person name="Almeida C.A."/>
            <person name="Ferrarezi J.A."/>
            <person name="Labate C.A."/>
        </authorList>
    </citation>
    <scope>NUCLEOTIDE SEQUENCE</scope>
    <source>
        <strain evidence="8">MF-1</strain>
    </source>
</reference>
<keyword evidence="9" id="KW-1185">Reference proteome</keyword>
<gene>
    <name evidence="8" type="ORF">O181_055305</name>
</gene>
<evidence type="ECO:0000256" key="2">
    <source>
        <dbReference type="ARBA" id="ARBA00022695"/>
    </source>
</evidence>
<dbReference type="CDD" id="cd09274">
    <property type="entry name" value="RNase_HI_RT_Ty3"/>
    <property type="match status" value="1"/>
</dbReference>
<evidence type="ECO:0000256" key="5">
    <source>
        <dbReference type="ARBA" id="ARBA00022801"/>
    </source>
</evidence>
<comment type="caution">
    <text evidence="8">The sequence shown here is derived from an EMBL/GenBank/DDBJ whole genome shotgun (WGS) entry which is preliminary data.</text>
</comment>
<dbReference type="GO" id="GO:0003964">
    <property type="term" value="F:RNA-directed DNA polymerase activity"/>
    <property type="evidence" value="ECO:0007669"/>
    <property type="project" value="UniProtKB-KW"/>
</dbReference>
<dbReference type="PANTHER" id="PTHR37984">
    <property type="entry name" value="PROTEIN CBG26694"/>
    <property type="match status" value="1"/>
</dbReference>
<dbReference type="Pfam" id="PF17917">
    <property type="entry name" value="RT_RNaseH"/>
    <property type="match status" value="1"/>
</dbReference>
<dbReference type="SUPFAM" id="SSF56672">
    <property type="entry name" value="DNA/RNA polymerases"/>
    <property type="match status" value="1"/>
</dbReference>
<dbReference type="Proteomes" id="UP000765509">
    <property type="component" value="Unassembled WGS sequence"/>
</dbReference>
<organism evidence="8 9">
    <name type="scientific">Austropuccinia psidii MF-1</name>
    <dbReference type="NCBI Taxonomy" id="1389203"/>
    <lineage>
        <taxon>Eukaryota</taxon>
        <taxon>Fungi</taxon>
        <taxon>Dikarya</taxon>
        <taxon>Basidiomycota</taxon>
        <taxon>Pucciniomycotina</taxon>
        <taxon>Pucciniomycetes</taxon>
        <taxon>Pucciniales</taxon>
        <taxon>Sphaerophragmiaceae</taxon>
        <taxon>Austropuccinia</taxon>
    </lineage>
</organism>
<evidence type="ECO:0000256" key="4">
    <source>
        <dbReference type="ARBA" id="ARBA00022759"/>
    </source>
</evidence>
<dbReference type="GO" id="GO:0004519">
    <property type="term" value="F:endonuclease activity"/>
    <property type="evidence" value="ECO:0007669"/>
    <property type="project" value="UniProtKB-KW"/>
</dbReference>
<evidence type="ECO:0000256" key="3">
    <source>
        <dbReference type="ARBA" id="ARBA00022722"/>
    </source>
</evidence>
<feature type="domain" description="Reverse transcriptase RNase H-like" evidence="7">
    <location>
        <begin position="26"/>
        <end position="133"/>
    </location>
</feature>
<name>A0A9Q3HV45_9BASI</name>
<evidence type="ECO:0000256" key="6">
    <source>
        <dbReference type="ARBA" id="ARBA00022918"/>
    </source>
</evidence>
<dbReference type="OrthoDB" id="3363652at2759"/>
<dbReference type="InterPro" id="IPR043502">
    <property type="entry name" value="DNA/RNA_pol_sf"/>
</dbReference>
<keyword evidence="3" id="KW-0540">Nuclease</keyword>
<sequence length="155" mass="17721">MTVDRVKAFESLRKYLTTAPLLMIPDFSLSFNIYINASGDGIGAALHQVQIINHKPLEGPICLISRKIKSSEARYGERQMECLFLVWALEKLNYFLEGCPFKVIADFTAVKSVLSMKKPKLHILRWQIDIQEYRGNMTIIHKDGNIQKHAEGLSR</sequence>
<keyword evidence="2" id="KW-0548">Nucleotidyltransferase</keyword>
<dbReference type="PANTHER" id="PTHR37984:SF5">
    <property type="entry name" value="PROTEIN NYNRIN-LIKE"/>
    <property type="match status" value="1"/>
</dbReference>
<dbReference type="InterPro" id="IPR041373">
    <property type="entry name" value="RT_RNaseH"/>
</dbReference>
<evidence type="ECO:0000256" key="1">
    <source>
        <dbReference type="ARBA" id="ARBA00022679"/>
    </source>
</evidence>
<dbReference type="InterPro" id="IPR050951">
    <property type="entry name" value="Retrovirus_Pol_polyprotein"/>
</dbReference>
<dbReference type="GO" id="GO:0016787">
    <property type="term" value="F:hydrolase activity"/>
    <property type="evidence" value="ECO:0007669"/>
    <property type="project" value="UniProtKB-KW"/>
</dbReference>
<evidence type="ECO:0000259" key="7">
    <source>
        <dbReference type="Pfam" id="PF17917"/>
    </source>
</evidence>
<keyword evidence="1" id="KW-0808">Transferase</keyword>
<keyword evidence="5" id="KW-0378">Hydrolase</keyword>
<evidence type="ECO:0000313" key="8">
    <source>
        <dbReference type="EMBL" id="MBW0515590.1"/>
    </source>
</evidence>
<accession>A0A9Q3HV45</accession>
<proteinExistence type="predicted"/>
<keyword evidence="6" id="KW-0695">RNA-directed DNA polymerase</keyword>
<keyword evidence="4" id="KW-0255">Endonuclease</keyword>
<dbReference type="EMBL" id="AVOT02024724">
    <property type="protein sequence ID" value="MBW0515590.1"/>
    <property type="molecule type" value="Genomic_DNA"/>
</dbReference>
<protein>
    <recommendedName>
        <fullName evidence="7">Reverse transcriptase RNase H-like domain-containing protein</fullName>
    </recommendedName>
</protein>
<evidence type="ECO:0000313" key="9">
    <source>
        <dbReference type="Proteomes" id="UP000765509"/>
    </source>
</evidence>